<dbReference type="AlphaFoldDB" id="A0A0H3GLN6"/>
<evidence type="ECO:0000256" key="2">
    <source>
        <dbReference type="ARBA" id="ARBA00022448"/>
    </source>
</evidence>
<dbReference type="Pfam" id="PF00359">
    <property type="entry name" value="PTS_EIIA_2"/>
    <property type="match status" value="1"/>
</dbReference>
<comment type="subcellular location">
    <subcellularLocation>
        <location evidence="1">Cytoplasm</location>
    </subcellularLocation>
</comment>
<keyword evidence="5" id="KW-0598">Phosphotransferase system</keyword>
<evidence type="ECO:0000256" key="5">
    <source>
        <dbReference type="ARBA" id="ARBA00022683"/>
    </source>
</evidence>
<protein>
    <submittedName>
        <fullName evidence="8">Ascorbate-specific PTS system IIA component</fullName>
    </submittedName>
</protein>
<feature type="domain" description="PTS EIIA type-2" evidence="7">
    <location>
        <begin position="2"/>
        <end position="145"/>
    </location>
</feature>
<dbReference type="SUPFAM" id="SSF55804">
    <property type="entry name" value="Phoshotransferase/anion transport protein"/>
    <property type="match status" value="1"/>
</dbReference>
<keyword evidence="4" id="KW-0808">Transferase</keyword>
<dbReference type="RefSeq" id="WP_003723139.1">
    <property type="nucleotide sequence ID" value="NC_017544.1"/>
</dbReference>
<organism evidence="8 9">
    <name type="scientific">Listeria monocytogenes serotype 1/2a (strain 10403S)</name>
    <dbReference type="NCBI Taxonomy" id="393133"/>
    <lineage>
        <taxon>Bacteria</taxon>
        <taxon>Bacillati</taxon>
        <taxon>Bacillota</taxon>
        <taxon>Bacilli</taxon>
        <taxon>Bacillales</taxon>
        <taxon>Listeriaceae</taxon>
        <taxon>Listeria</taxon>
    </lineage>
</organism>
<evidence type="ECO:0000256" key="4">
    <source>
        <dbReference type="ARBA" id="ARBA00022679"/>
    </source>
</evidence>
<dbReference type="KEGG" id="lmt:LMRG_01120"/>
<evidence type="ECO:0000256" key="6">
    <source>
        <dbReference type="ARBA" id="ARBA00022777"/>
    </source>
</evidence>
<evidence type="ECO:0000259" key="7">
    <source>
        <dbReference type="PROSITE" id="PS51094"/>
    </source>
</evidence>
<dbReference type="PROSITE" id="PS51094">
    <property type="entry name" value="PTS_EIIA_TYPE_2"/>
    <property type="match status" value="1"/>
</dbReference>
<dbReference type="GO" id="GO:0009401">
    <property type="term" value="P:phosphoenolpyruvate-dependent sugar phosphotransferase system"/>
    <property type="evidence" value="ECO:0007669"/>
    <property type="project" value="UniProtKB-KW"/>
</dbReference>
<dbReference type="Gene3D" id="3.40.930.10">
    <property type="entry name" value="Mannitol-specific EII, Chain A"/>
    <property type="match status" value="1"/>
</dbReference>
<evidence type="ECO:0000256" key="1">
    <source>
        <dbReference type="ARBA" id="ARBA00004496"/>
    </source>
</evidence>
<sequence length="147" mass="16185">MLPITLEQIELDVEVESPVDAIRAAGNLLVKTESASSDYVDAMVASYEKLGPYIVLAPHIAIPHARPEHGVKKQCMSIVRLKKPIKFGHPANDDVSLVIAIGGVDTNFHIKMLQALSELLTDEDKLKRLKTSTDKAEILCTINKEEK</sequence>
<evidence type="ECO:0000313" key="8">
    <source>
        <dbReference type="EMBL" id="AEO06955.1"/>
    </source>
</evidence>
<dbReference type="Proteomes" id="UP000001288">
    <property type="component" value="Chromosome"/>
</dbReference>
<evidence type="ECO:0000313" key="9">
    <source>
        <dbReference type="Proteomes" id="UP000001288"/>
    </source>
</evidence>
<gene>
    <name evidence="8" type="ordered locus">LMRG_01120</name>
</gene>
<name>A0A0H3GLN6_LISM4</name>
<dbReference type="PANTHER" id="PTHR36203">
    <property type="entry name" value="ASCORBATE-SPECIFIC PTS SYSTEM EIIA COMPONENT"/>
    <property type="match status" value="1"/>
</dbReference>
<keyword evidence="3" id="KW-0963">Cytoplasm</keyword>
<accession>A0A0H3GLN6</accession>
<proteinExistence type="predicted"/>
<dbReference type="InterPro" id="IPR016152">
    <property type="entry name" value="PTrfase/Anion_transptr"/>
</dbReference>
<dbReference type="InterPro" id="IPR051351">
    <property type="entry name" value="Ascorbate-PTS_EIIA_comp"/>
</dbReference>
<dbReference type="GO" id="GO:0005737">
    <property type="term" value="C:cytoplasm"/>
    <property type="evidence" value="ECO:0007669"/>
    <property type="project" value="UniProtKB-SubCell"/>
</dbReference>
<dbReference type="InterPro" id="IPR002178">
    <property type="entry name" value="PTS_EIIA_type-2_dom"/>
</dbReference>
<keyword evidence="2" id="KW-0813">Transport</keyword>
<dbReference type="HOGENOM" id="CLU_072531_2_0_9"/>
<dbReference type="CDD" id="cd00211">
    <property type="entry name" value="PTS_IIA_fru"/>
    <property type="match status" value="1"/>
</dbReference>
<dbReference type="PANTHER" id="PTHR36203:SF5">
    <property type="entry name" value="PTS SYSTEM, EIIA COMPONENT"/>
    <property type="match status" value="1"/>
</dbReference>
<evidence type="ECO:0000256" key="3">
    <source>
        <dbReference type="ARBA" id="ARBA00022490"/>
    </source>
</evidence>
<keyword evidence="6" id="KW-0418">Kinase</keyword>
<dbReference type="GO" id="GO:0016301">
    <property type="term" value="F:kinase activity"/>
    <property type="evidence" value="ECO:0007669"/>
    <property type="project" value="UniProtKB-KW"/>
</dbReference>
<dbReference type="EMBL" id="CP002002">
    <property type="protein sequence ID" value="AEO06955.1"/>
    <property type="molecule type" value="Genomic_DNA"/>
</dbReference>
<reference evidence="9" key="1">
    <citation type="submission" date="2010-04" db="EMBL/GenBank/DDBJ databases">
        <title>The genome sequence of Listeria monocytogenes strain 10403S.</title>
        <authorList>
            <consortium name="The Broad Institute Genome Sequencing Platform"/>
            <consortium name="The Broad Institute Genome Sequencing Center for Infectious Disease."/>
            <person name="Borowsky M."/>
            <person name="Borodovsky M."/>
            <person name="Young S.K."/>
            <person name="Zeng Q."/>
            <person name="Koehrsen M."/>
            <person name="Fitzgerald M."/>
            <person name="Wiedmann M."/>
            <person name="Swaminathan B."/>
            <person name="Lauer P."/>
            <person name="Portnoy D."/>
            <person name="Cossart P."/>
            <person name="Buchrieser C."/>
            <person name="Higgins D."/>
            <person name="Abouelleil A."/>
            <person name="Alvarado L."/>
            <person name="Arachchi H.M."/>
            <person name="Berlin A."/>
            <person name="Borenstein D."/>
            <person name="Brown A."/>
            <person name="Chapman S.B."/>
            <person name="Chen Z."/>
            <person name="Dunbar C.D."/>
            <person name="Engels R."/>
            <person name="Freedman E."/>
            <person name="Gearin G."/>
            <person name="Gellesch M."/>
            <person name="Goldberg J."/>
            <person name="Griggs A."/>
            <person name="Gujja S."/>
            <person name="Heilman E."/>
            <person name="Heiman D."/>
            <person name="Howarth C."/>
            <person name="Jen D."/>
            <person name="Larson L."/>
            <person name="Lui A."/>
            <person name="MacDonald J."/>
            <person name="Mehta T."/>
            <person name="Montmayeur A."/>
            <person name="Neiman D."/>
            <person name="Park D."/>
            <person name="Pearson M."/>
            <person name="Priest M."/>
            <person name="Richards J."/>
            <person name="Roberts A."/>
            <person name="Saif S."/>
            <person name="Shea T."/>
            <person name="Shenoy N."/>
            <person name="Sisk P."/>
            <person name="Stolte C."/>
            <person name="Sykes S."/>
            <person name="Walk T."/>
            <person name="White J."/>
            <person name="Yandava C."/>
            <person name="Haas B."/>
            <person name="Nusbaum C."/>
            <person name="Birren B."/>
        </authorList>
    </citation>
    <scope>NUCLEOTIDE SEQUENCE [LARGE SCALE GENOMIC DNA]</scope>
    <source>
        <strain evidence="9">10403S</strain>
    </source>
</reference>